<evidence type="ECO:0000313" key="4">
    <source>
        <dbReference type="Proteomes" id="UP000182818"/>
    </source>
</evidence>
<dbReference type="InterPro" id="IPR043519">
    <property type="entry name" value="NT_sf"/>
</dbReference>
<evidence type="ECO:0000256" key="1">
    <source>
        <dbReference type="ARBA" id="ARBA00022679"/>
    </source>
</evidence>
<dbReference type="Pfam" id="PF13427">
    <property type="entry name" value="AadA_C"/>
    <property type="match status" value="1"/>
</dbReference>
<organism evidence="3 4">
    <name type="scientific">Pediococcus ethanolidurans</name>
    <dbReference type="NCBI Taxonomy" id="319653"/>
    <lineage>
        <taxon>Bacteria</taxon>
        <taxon>Bacillati</taxon>
        <taxon>Bacillota</taxon>
        <taxon>Bacilli</taxon>
        <taxon>Lactobacillales</taxon>
        <taxon>Lactobacillaceae</taxon>
        <taxon>Pediococcus</taxon>
    </lineage>
</organism>
<evidence type="ECO:0000313" key="3">
    <source>
        <dbReference type="EMBL" id="SER68336.1"/>
    </source>
</evidence>
<dbReference type="RefSeq" id="WP_057807525.1">
    <property type="nucleotide sequence ID" value="NZ_BJYP01000028.1"/>
</dbReference>
<proteinExistence type="predicted"/>
<dbReference type="GeneID" id="76044271"/>
<accession>A0A1H9R6I8</accession>
<gene>
    <name evidence="3" type="ORF">SAMN04487973_1132</name>
</gene>
<protein>
    <submittedName>
        <fullName evidence="3">Streptomycin 3-adenylyltransferase</fullName>
    </submittedName>
</protein>
<evidence type="ECO:0000259" key="2">
    <source>
        <dbReference type="Pfam" id="PF13427"/>
    </source>
</evidence>
<comment type="caution">
    <text evidence="3">The sequence shown here is derived from an EMBL/GenBank/DDBJ whole genome shotgun (WGS) entry which is preliminary data.</text>
</comment>
<dbReference type="SUPFAM" id="SSF81301">
    <property type="entry name" value="Nucleotidyltransferase"/>
    <property type="match status" value="1"/>
</dbReference>
<dbReference type="Proteomes" id="UP000182818">
    <property type="component" value="Unassembled WGS sequence"/>
</dbReference>
<dbReference type="EMBL" id="FOGK01000013">
    <property type="protein sequence ID" value="SER68336.1"/>
    <property type="molecule type" value="Genomic_DNA"/>
</dbReference>
<feature type="domain" description="Adenylyltransferase AadA C-terminal" evidence="2">
    <location>
        <begin position="127"/>
        <end position="228"/>
    </location>
</feature>
<sequence>MRGIHLHGSYILGSYNENCSDLDYIIVVKKQLTSQEKENLMQTMMTQVLPLVPEKGVEWHVLLLKETQHIHYPVPFDFHFSNYHYEDYLADPQGYVRKMHGTDPDLAVHLMITKHYGKCLIGKPIERVFSEVSEKEYWRSVWFDIRTAQTDVMDNPIYVVLNLCRSLAFKEKHLILSKKDGGIWALSQVLNKFEPIIQKAIHVYAGDGSNKERSNGKLASEFTDYVLNRIKLHNE</sequence>
<dbReference type="Gene3D" id="3.30.460.10">
    <property type="entry name" value="Beta Polymerase, domain 2"/>
    <property type="match status" value="1"/>
</dbReference>
<reference evidence="3 4" key="1">
    <citation type="submission" date="2016-10" db="EMBL/GenBank/DDBJ databases">
        <authorList>
            <person name="Varghese N."/>
            <person name="Submissions S."/>
        </authorList>
    </citation>
    <scope>NUCLEOTIDE SEQUENCE [LARGE SCALE GENOMIC DNA]</scope>
    <source>
        <strain evidence="3 4">CGMCC 1.3889</strain>
    </source>
</reference>
<dbReference type="InterPro" id="IPR025184">
    <property type="entry name" value="AadA_C"/>
</dbReference>
<keyword evidence="4" id="KW-1185">Reference proteome</keyword>
<name>A0A1H9R6I8_9LACO</name>
<keyword evidence="1" id="KW-0808">Transferase</keyword>